<sequence length="755" mass="83373">MANVDEAATPRGGARGRGRGRGRGRRGRGGAGQGRQQSHQEEQQQQQQQYQKQPQQPTSERTPKTADDSEDDSEVCFICANPIEFTSVAPCNHKSCHICALRMRALYKNKDCPHCRTPAPFVIFTADHEKNFEDYAEDDIAIPEPTVGVKYTSNDIYTQSLLFLKYNCPETTCDFQGLGWPDLHRHSKSVHHKRMCDLCSRNKKLFTHEHTLFSDKELEVHMSRGDDQPGALDQSGFKGHPRCDFCRERYYDADKLYEHCRNKHERCFLCDRDNPATPHYYRHYDDLEQHFRKDHFLCMDRECLEKKFVVFASQMDLNAHQLEEHGNTLSKDVRRDARVVDMSNFDYRQSYQPHQQQRRGGNRGRDPNADTPLPTSSAQPMRRDEVAFQRQLAIHSAQSIAPRSFGGQLSQPSSTTPVRPSRATPSQPQRQEPRQPQSQNTLQDAMGNNLGQVTDPASLSPQERARLVRHGAVIERASSLLANDEAKIARFRGHVSSYQKGGFTANQLLDAFFTLFADTSSNAIGTLVKEIVDLFERPEKKEGLLKAWQDWRAINEDYPSLPVTAPTVSSSGWAGVMTGTSSLSAPGNTGLNQRQIMKLKSSTKKGKGRTNLASIVSASGPPSGSSRQPPSSSTFPSLPKTGPNSSSAAAASMPSWTASSSQNNPGPSKVRLNNTDAFPSLPSAPKPQTTMFGINTALVKRNFGQPTETGFSWGGGSGSGSGANTPAEGTAAAEGGPSSGKGKKKGKKVKLMQFG</sequence>
<dbReference type="PANTHER" id="PTHR22938">
    <property type="entry name" value="ZINC FINGER PROTEIN 598"/>
    <property type="match status" value="1"/>
</dbReference>
<feature type="compositionally biased region" description="Low complexity" evidence="13">
    <location>
        <begin position="614"/>
        <end position="637"/>
    </location>
</feature>
<dbReference type="Pfam" id="PF25447">
    <property type="entry name" value="RING_ZNF598"/>
    <property type="match status" value="1"/>
</dbReference>
<feature type="region of interest" description="Disordered" evidence="13">
    <location>
        <begin position="345"/>
        <end position="381"/>
    </location>
</feature>
<dbReference type="InterPro" id="IPR056437">
    <property type="entry name" value="Znf-C2H2_ZNF598/HEL2"/>
</dbReference>
<dbReference type="Pfam" id="PF23230">
    <property type="entry name" value="zf-C2H2_13"/>
    <property type="match status" value="1"/>
</dbReference>
<dbReference type="CDD" id="cd16615">
    <property type="entry name" value="RING-HC_ZNF598"/>
    <property type="match status" value="1"/>
</dbReference>
<evidence type="ECO:0000256" key="8">
    <source>
        <dbReference type="ARBA" id="ARBA00022723"/>
    </source>
</evidence>
<keyword evidence="8" id="KW-0479">Metal-binding</keyword>
<comment type="catalytic activity">
    <reaction evidence="1">
        <text>S-ubiquitinyl-[E2 ubiquitin-conjugating enzyme]-L-cysteine + [acceptor protein]-L-lysine = [E2 ubiquitin-conjugating enzyme]-L-cysteine + N(6)-ubiquitinyl-[acceptor protein]-L-lysine.</text>
        <dbReference type="EC" id="2.3.2.27"/>
    </reaction>
</comment>
<comment type="subcellular location">
    <subcellularLocation>
        <location evidence="2">Cytoplasm</location>
    </subcellularLocation>
</comment>
<name>A0AAD5RQ99_9PEZI</name>
<dbReference type="GO" id="GO:0061630">
    <property type="term" value="F:ubiquitin protein ligase activity"/>
    <property type="evidence" value="ECO:0007669"/>
    <property type="project" value="UniProtKB-EC"/>
</dbReference>
<dbReference type="InterPro" id="IPR001841">
    <property type="entry name" value="Znf_RING"/>
</dbReference>
<feature type="compositionally biased region" description="Low complexity" evidence="13">
    <location>
        <begin position="43"/>
        <end position="56"/>
    </location>
</feature>
<dbReference type="GO" id="GO:0072344">
    <property type="term" value="P:rescue of stalled ribosome"/>
    <property type="evidence" value="ECO:0007669"/>
    <property type="project" value="InterPro"/>
</dbReference>
<dbReference type="EC" id="2.3.2.27" evidence="4"/>
<feature type="region of interest" description="Disordered" evidence="13">
    <location>
        <begin position="399"/>
        <end position="457"/>
    </location>
</feature>
<dbReference type="Gene3D" id="3.30.40.10">
    <property type="entry name" value="Zinc/RING finger domain, C3HC4 (zinc finger)"/>
    <property type="match status" value="1"/>
</dbReference>
<organism evidence="15 16">
    <name type="scientific">Zalerion maritima</name>
    <dbReference type="NCBI Taxonomy" id="339359"/>
    <lineage>
        <taxon>Eukaryota</taxon>
        <taxon>Fungi</taxon>
        <taxon>Dikarya</taxon>
        <taxon>Ascomycota</taxon>
        <taxon>Pezizomycotina</taxon>
        <taxon>Sordariomycetes</taxon>
        <taxon>Lulworthiomycetidae</taxon>
        <taxon>Lulworthiales</taxon>
        <taxon>Lulworthiaceae</taxon>
        <taxon>Zalerion</taxon>
    </lineage>
</organism>
<evidence type="ECO:0000256" key="4">
    <source>
        <dbReference type="ARBA" id="ARBA00012483"/>
    </source>
</evidence>
<keyword evidence="10" id="KW-0862">Zinc</keyword>
<evidence type="ECO:0000256" key="13">
    <source>
        <dbReference type="SAM" id="MobiDB-lite"/>
    </source>
</evidence>
<feature type="compositionally biased region" description="Basic residues" evidence="13">
    <location>
        <begin position="741"/>
        <end position="755"/>
    </location>
</feature>
<evidence type="ECO:0000256" key="7">
    <source>
        <dbReference type="ARBA" id="ARBA00022679"/>
    </source>
</evidence>
<dbReference type="PROSITE" id="PS50089">
    <property type="entry name" value="ZF_RING_2"/>
    <property type="match status" value="1"/>
</dbReference>
<accession>A0AAD5RQ99</accession>
<dbReference type="SUPFAM" id="SSF57850">
    <property type="entry name" value="RING/U-box"/>
    <property type="match status" value="1"/>
</dbReference>
<evidence type="ECO:0000256" key="5">
    <source>
        <dbReference type="ARBA" id="ARBA00022490"/>
    </source>
</evidence>
<gene>
    <name evidence="15" type="ORF">MKZ38_002565</name>
</gene>
<dbReference type="AlphaFoldDB" id="A0AAD5RQ99"/>
<evidence type="ECO:0000256" key="11">
    <source>
        <dbReference type="ARBA" id="ARBA00035113"/>
    </source>
</evidence>
<comment type="similarity">
    <text evidence="11">Belongs to the ZNF598/HEL2 family.</text>
</comment>
<feature type="domain" description="RING-type" evidence="14">
    <location>
        <begin position="76"/>
        <end position="116"/>
    </location>
</feature>
<feature type="region of interest" description="Disordered" evidence="13">
    <location>
        <begin position="709"/>
        <end position="755"/>
    </location>
</feature>
<dbReference type="InterPro" id="IPR057634">
    <property type="entry name" value="PAH_ZNF598/HEL2"/>
</dbReference>
<feature type="region of interest" description="Disordered" evidence="13">
    <location>
        <begin position="1"/>
        <end position="70"/>
    </location>
</feature>
<dbReference type="PANTHER" id="PTHR22938:SF0">
    <property type="entry name" value="E3 UBIQUITIN-PROTEIN LIGASE ZNF598"/>
    <property type="match status" value="1"/>
</dbReference>
<dbReference type="GO" id="GO:0016567">
    <property type="term" value="P:protein ubiquitination"/>
    <property type="evidence" value="ECO:0007669"/>
    <property type="project" value="TreeGrafter"/>
</dbReference>
<dbReference type="InterPro" id="IPR044288">
    <property type="entry name" value="ZNF598/HEL2"/>
</dbReference>
<evidence type="ECO:0000256" key="10">
    <source>
        <dbReference type="ARBA" id="ARBA00022833"/>
    </source>
</evidence>
<feature type="compositionally biased region" description="Low complexity" evidence="13">
    <location>
        <begin position="645"/>
        <end position="661"/>
    </location>
</feature>
<dbReference type="PROSITE" id="PS00028">
    <property type="entry name" value="ZINC_FINGER_C2H2_1"/>
    <property type="match status" value="1"/>
</dbReference>
<evidence type="ECO:0000256" key="9">
    <source>
        <dbReference type="ARBA" id="ARBA00022771"/>
    </source>
</evidence>
<dbReference type="GO" id="GO:0043022">
    <property type="term" value="F:ribosome binding"/>
    <property type="evidence" value="ECO:0007669"/>
    <property type="project" value="TreeGrafter"/>
</dbReference>
<dbReference type="EMBL" id="JAKWBI020000178">
    <property type="protein sequence ID" value="KAJ2900151.1"/>
    <property type="molecule type" value="Genomic_DNA"/>
</dbReference>
<reference evidence="15" key="1">
    <citation type="submission" date="2022-07" db="EMBL/GenBank/DDBJ databases">
        <title>Draft genome sequence of Zalerion maritima ATCC 34329, a (micro)plastics degrading marine fungus.</title>
        <authorList>
            <person name="Paco A."/>
            <person name="Goncalves M.F.M."/>
            <person name="Rocha-Santos T.A.P."/>
            <person name="Alves A."/>
        </authorList>
    </citation>
    <scope>NUCLEOTIDE SEQUENCE</scope>
    <source>
        <strain evidence="15">ATCC 34329</strain>
    </source>
</reference>
<keyword evidence="6" id="KW-0597">Phosphoprotein</keyword>
<comment type="caution">
    <text evidence="15">The sequence shown here is derived from an EMBL/GenBank/DDBJ whole genome shotgun (WGS) entry which is preliminary data.</text>
</comment>
<evidence type="ECO:0000259" key="14">
    <source>
        <dbReference type="PROSITE" id="PS50089"/>
    </source>
</evidence>
<evidence type="ECO:0000256" key="2">
    <source>
        <dbReference type="ARBA" id="ARBA00004496"/>
    </source>
</evidence>
<evidence type="ECO:0000256" key="12">
    <source>
        <dbReference type="PROSITE-ProRule" id="PRU00175"/>
    </source>
</evidence>
<feature type="compositionally biased region" description="Basic residues" evidence="13">
    <location>
        <begin position="14"/>
        <end position="28"/>
    </location>
</feature>
<evidence type="ECO:0000313" key="15">
    <source>
        <dbReference type="EMBL" id="KAJ2900151.1"/>
    </source>
</evidence>
<evidence type="ECO:0000313" key="16">
    <source>
        <dbReference type="Proteomes" id="UP001201980"/>
    </source>
</evidence>
<dbReference type="Proteomes" id="UP001201980">
    <property type="component" value="Unassembled WGS sequence"/>
</dbReference>
<evidence type="ECO:0000256" key="3">
    <source>
        <dbReference type="ARBA" id="ARBA00004906"/>
    </source>
</evidence>
<comment type="pathway">
    <text evidence="3">Protein modification; protein ubiquitination.</text>
</comment>
<keyword evidence="5" id="KW-0963">Cytoplasm</keyword>
<dbReference type="InterPro" id="IPR041888">
    <property type="entry name" value="RING-HC_ZNF598/HEL2"/>
</dbReference>
<feature type="compositionally biased region" description="Low complexity" evidence="13">
    <location>
        <begin position="425"/>
        <end position="439"/>
    </location>
</feature>
<keyword evidence="9 12" id="KW-0863">Zinc-finger</keyword>
<dbReference type="GO" id="GO:0008270">
    <property type="term" value="F:zinc ion binding"/>
    <property type="evidence" value="ECO:0007669"/>
    <property type="project" value="UniProtKB-KW"/>
</dbReference>
<dbReference type="InterPro" id="IPR013087">
    <property type="entry name" value="Znf_C2H2_type"/>
</dbReference>
<dbReference type="GO" id="GO:0005737">
    <property type="term" value="C:cytoplasm"/>
    <property type="evidence" value="ECO:0007669"/>
    <property type="project" value="UniProtKB-SubCell"/>
</dbReference>
<protein>
    <recommendedName>
        <fullName evidence="4">RING-type E3 ubiquitin transferase</fullName>
        <ecNumber evidence="4">2.3.2.27</ecNumber>
    </recommendedName>
</protein>
<evidence type="ECO:0000256" key="6">
    <source>
        <dbReference type="ARBA" id="ARBA00022553"/>
    </source>
</evidence>
<keyword evidence="7" id="KW-0808">Transferase</keyword>
<feature type="compositionally biased region" description="Low complexity" evidence="13">
    <location>
        <begin position="722"/>
        <end position="736"/>
    </location>
</feature>
<dbReference type="Pfam" id="PF23202">
    <property type="entry name" value="PAH_ZNF598"/>
    <property type="match status" value="1"/>
</dbReference>
<evidence type="ECO:0000256" key="1">
    <source>
        <dbReference type="ARBA" id="ARBA00000900"/>
    </source>
</evidence>
<feature type="compositionally biased region" description="Gly residues" evidence="13">
    <location>
        <begin position="712"/>
        <end position="721"/>
    </location>
</feature>
<proteinExistence type="inferred from homology"/>
<dbReference type="SMART" id="SM00355">
    <property type="entry name" value="ZnF_C2H2"/>
    <property type="match status" value="4"/>
</dbReference>
<feature type="compositionally biased region" description="Polar residues" evidence="13">
    <location>
        <begin position="399"/>
        <end position="418"/>
    </location>
</feature>
<feature type="region of interest" description="Disordered" evidence="13">
    <location>
        <begin position="600"/>
        <end position="689"/>
    </location>
</feature>
<feature type="compositionally biased region" description="Polar residues" evidence="13">
    <location>
        <begin position="662"/>
        <end position="677"/>
    </location>
</feature>
<keyword evidence="16" id="KW-1185">Reference proteome</keyword>
<dbReference type="InterPro" id="IPR013083">
    <property type="entry name" value="Znf_RING/FYVE/PHD"/>
</dbReference>